<reference evidence="2 3" key="1">
    <citation type="submission" date="2017-09" db="EMBL/GenBank/DDBJ databases">
        <title>Large-scale bioinformatics analysis of Bacillus genomes uncovers conserved roles of natural products in bacterial physiology.</title>
        <authorList>
            <consortium name="Agbiome Team Llc"/>
            <person name="Bleich R.M."/>
            <person name="Kirk G.J."/>
            <person name="Santa Maria K.C."/>
            <person name="Allen S.E."/>
            <person name="Farag S."/>
            <person name="Shank E.A."/>
            <person name="Bowers A."/>
        </authorList>
    </citation>
    <scope>NUCLEOTIDE SEQUENCE [LARGE SCALE GENOMIC DNA]</scope>
    <source>
        <strain evidence="2 3">AFS005140</strain>
    </source>
</reference>
<sequence>MHKDLLFSKNQGILLNMAVIILEVFIIRTWQLQNKRGHFVIACLVNKLKSNGKEKFAYYFFKIRSEFSVYY</sequence>
<dbReference type="AlphaFoldDB" id="A0ABD6RUK5"/>
<keyword evidence="1" id="KW-1133">Transmembrane helix</keyword>
<dbReference type="Proteomes" id="UP000219897">
    <property type="component" value="Unassembled WGS sequence"/>
</dbReference>
<keyword evidence="1" id="KW-0472">Membrane</keyword>
<evidence type="ECO:0000313" key="2">
    <source>
        <dbReference type="EMBL" id="PER42132.1"/>
    </source>
</evidence>
<evidence type="ECO:0000256" key="1">
    <source>
        <dbReference type="SAM" id="Phobius"/>
    </source>
</evidence>
<proteinExistence type="predicted"/>
<gene>
    <name evidence="2" type="ORF">CN495_32875</name>
</gene>
<keyword evidence="1" id="KW-0812">Transmembrane</keyword>
<name>A0ABD6RUK5_BACTU</name>
<protein>
    <submittedName>
        <fullName evidence="2">Uncharacterized protein</fullName>
    </submittedName>
</protein>
<dbReference type="EMBL" id="NTYF01000196">
    <property type="protein sequence ID" value="PER42132.1"/>
    <property type="molecule type" value="Genomic_DNA"/>
</dbReference>
<feature type="transmembrane region" description="Helical" evidence="1">
    <location>
        <begin position="12"/>
        <end position="30"/>
    </location>
</feature>
<accession>A0ABD6RUK5</accession>
<evidence type="ECO:0000313" key="3">
    <source>
        <dbReference type="Proteomes" id="UP000219897"/>
    </source>
</evidence>
<comment type="caution">
    <text evidence="2">The sequence shown here is derived from an EMBL/GenBank/DDBJ whole genome shotgun (WGS) entry which is preliminary data.</text>
</comment>
<organism evidence="2 3">
    <name type="scientific">Bacillus thuringiensis</name>
    <dbReference type="NCBI Taxonomy" id="1428"/>
    <lineage>
        <taxon>Bacteria</taxon>
        <taxon>Bacillati</taxon>
        <taxon>Bacillota</taxon>
        <taxon>Bacilli</taxon>
        <taxon>Bacillales</taxon>
        <taxon>Bacillaceae</taxon>
        <taxon>Bacillus</taxon>
        <taxon>Bacillus cereus group</taxon>
    </lineage>
</organism>